<dbReference type="EMBL" id="JBHFQA010000011">
    <property type="protein sequence ID" value="KAL2091637.1"/>
    <property type="molecule type" value="Genomic_DNA"/>
</dbReference>
<proteinExistence type="predicted"/>
<sequence length="404" mass="45944">MGYNCPQALVPREVVCGEESQPFAQRTDLGWNIVSYGDPGEHYGDVFGVSHHIIVRPVIPQLMAPDQLKGEVNFVFRTQIKETIATDDVIKMLESDFNERVEEDSFSQDDALFLTKLKSGIKHKSDGHLEMPLPFKGERPNLPNNKPCADQRLMCLKKRLKRDRGYFSDWGDSEKVPEQQVNNYPAWYIPHHGVYHPQKPGKICIVFDCSAKFQNVSLNDYLLTGQELTNTLVGVLCRFRKGPIAIMCDLERMFHQFHVRPEDQDYLRFLWWENGDLDSPPTSFRMKVNLFGAASSPGCANFGLQHLASMGKEKFNQDTIKFIQRNFYVDDGLASVSSEKEAIRLIGEARALCGTGNLRLRKFISNSKKVLRTIPEEECAQSVRSGPWRASNGKSSWSPMVCVF</sequence>
<evidence type="ECO:0000313" key="2">
    <source>
        <dbReference type="Proteomes" id="UP001591681"/>
    </source>
</evidence>
<evidence type="ECO:0000313" key="1">
    <source>
        <dbReference type="EMBL" id="KAL2091637.1"/>
    </source>
</evidence>
<protein>
    <recommendedName>
        <fullName evidence="3">Reverse transcriptase domain-containing protein</fullName>
    </recommendedName>
</protein>
<keyword evidence="2" id="KW-1185">Reference proteome</keyword>
<dbReference type="Proteomes" id="UP001591681">
    <property type="component" value="Unassembled WGS sequence"/>
</dbReference>
<evidence type="ECO:0008006" key="3">
    <source>
        <dbReference type="Google" id="ProtNLM"/>
    </source>
</evidence>
<dbReference type="InterPro" id="IPR043502">
    <property type="entry name" value="DNA/RNA_pol_sf"/>
</dbReference>
<dbReference type="AlphaFoldDB" id="A0ABD1JXL9"/>
<dbReference type="PANTHER" id="PTHR47331">
    <property type="entry name" value="PHD-TYPE DOMAIN-CONTAINING PROTEIN"/>
    <property type="match status" value="1"/>
</dbReference>
<name>A0ABD1JXL9_9TELE</name>
<dbReference type="SUPFAM" id="SSF56672">
    <property type="entry name" value="DNA/RNA polymerases"/>
    <property type="match status" value="1"/>
</dbReference>
<reference evidence="1 2" key="1">
    <citation type="submission" date="2024-09" db="EMBL/GenBank/DDBJ databases">
        <title>A chromosome-level genome assembly of Gray's grenadier anchovy, Coilia grayii.</title>
        <authorList>
            <person name="Fu Z."/>
        </authorList>
    </citation>
    <scope>NUCLEOTIDE SEQUENCE [LARGE SCALE GENOMIC DNA]</scope>
    <source>
        <strain evidence="1">G4</strain>
        <tissue evidence="1">Muscle</tissue>
    </source>
</reference>
<accession>A0ABD1JXL9</accession>
<gene>
    <name evidence="1" type="ORF">ACEWY4_013900</name>
</gene>
<dbReference type="CDD" id="cd01644">
    <property type="entry name" value="RT_pepA17"/>
    <property type="match status" value="1"/>
</dbReference>
<dbReference type="PANTHER" id="PTHR47331:SF5">
    <property type="entry name" value="RIBONUCLEASE H"/>
    <property type="match status" value="1"/>
</dbReference>
<organism evidence="1 2">
    <name type="scientific">Coilia grayii</name>
    <name type="common">Gray's grenadier anchovy</name>
    <dbReference type="NCBI Taxonomy" id="363190"/>
    <lineage>
        <taxon>Eukaryota</taxon>
        <taxon>Metazoa</taxon>
        <taxon>Chordata</taxon>
        <taxon>Craniata</taxon>
        <taxon>Vertebrata</taxon>
        <taxon>Euteleostomi</taxon>
        <taxon>Actinopterygii</taxon>
        <taxon>Neopterygii</taxon>
        <taxon>Teleostei</taxon>
        <taxon>Clupei</taxon>
        <taxon>Clupeiformes</taxon>
        <taxon>Clupeoidei</taxon>
        <taxon>Engraulidae</taxon>
        <taxon>Coilinae</taxon>
        <taxon>Coilia</taxon>
    </lineage>
</organism>
<comment type="caution">
    <text evidence="1">The sequence shown here is derived from an EMBL/GenBank/DDBJ whole genome shotgun (WGS) entry which is preliminary data.</text>
</comment>